<evidence type="ECO:0000313" key="2">
    <source>
        <dbReference type="Proteomes" id="UP000634136"/>
    </source>
</evidence>
<dbReference type="AlphaFoldDB" id="A0A834TMC6"/>
<keyword evidence="2" id="KW-1185">Reference proteome</keyword>
<dbReference type="EMBL" id="JAAIUW010000007">
    <property type="protein sequence ID" value="KAF7823914.1"/>
    <property type="molecule type" value="Genomic_DNA"/>
</dbReference>
<dbReference type="Proteomes" id="UP000634136">
    <property type="component" value="Unassembled WGS sequence"/>
</dbReference>
<gene>
    <name evidence="1" type="ORF">G2W53_022058</name>
</gene>
<organism evidence="1 2">
    <name type="scientific">Senna tora</name>
    <dbReference type="NCBI Taxonomy" id="362788"/>
    <lineage>
        <taxon>Eukaryota</taxon>
        <taxon>Viridiplantae</taxon>
        <taxon>Streptophyta</taxon>
        <taxon>Embryophyta</taxon>
        <taxon>Tracheophyta</taxon>
        <taxon>Spermatophyta</taxon>
        <taxon>Magnoliopsida</taxon>
        <taxon>eudicotyledons</taxon>
        <taxon>Gunneridae</taxon>
        <taxon>Pentapetalae</taxon>
        <taxon>rosids</taxon>
        <taxon>fabids</taxon>
        <taxon>Fabales</taxon>
        <taxon>Fabaceae</taxon>
        <taxon>Caesalpinioideae</taxon>
        <taxon>Cassia clade</taxon>
        <taxon>Senna</taxon>
    </lineage>
</organism>
<accession>A0A834TMC6</accession>
<reference evidence="1" key="1">
    <citation type="submission" date="2020-09" db="EMBL/GenBank/DDBJ databases">
        <title>Genome-Enabled Discovery of Anthraquinone Biosynthesis in Senna tora.</title>
        <authorList>
            <person name="Kang S.-H."/>
            <person name="Pandey R.P."/>
            <person name="Lee C.-M."/>
            <person name="Sim J.-S."/>
            <person name="Jeong J.-T."/>
            <person name="Choi B.-S."/>
            <person name="Jung M."/>
            <person name="Ginzburg D."/>
            <person name="Zhao K."/>
            <person name="Won S.Y."/>
            <person name="Oh T.-J."/>
            <person name="Yu Y."/>
            <person name="Kim N.-H."/>
            <person name="Lee O.R."/>
            <person name="Lee T.-H."/>
            <person name="Bashyal P."/>
            <person name="Kim T.-S."/>
            <person name="Lee W.-H."/>
            <person name="Kawkins C."/>
            <person name="Kim C.-K."/>
            <person name="Kim J.S."/>
            <person name="Ahn B.O."/>
            <person name="Rhee S.Y."/>
            <person name="Sohng J.K."/>
        </authorList>
    </citation>
    <scope>NUCLEOTIDE SEQUENCE</scope>
    <source>
        <tissue evidence="1">Leaf</tissue>
    </source>
</reference>
<comment type="caution">
    <text evidence="1">The sequence shown here is derived from an EMBL/GenBank/DDBJ whole genome shotgun (WGS) entry which is preliminary data.</text>
</comment>
<name>A0A834TMC6_9FABA</name>
<protein>
    <submittedName>
        <fullName evidence="1">Uncharacterized protein</fullName>
    </submittedName>
</protein>
<evidence type="ECO:0000313" key="1">
    <source>
        <dbReference type="EMBL" id="KAF7823914.1"/>
    </source>
</evidence>
<proteinExistence type="predicted"/>
<sequence>MEIGEAVGMSMTELEWQLLYRVSQESFGQGSHRKPGAYKVVNPDILKIIAGQVLAALIPLNQIKYCILS</sequence>